<name>A0ABW0DMP1_9ACTN</name>
<dbReference type="InterPro" id="IPR014729">
    <property type="entry name" value="Rossmann-like_a/b/a_fold"/>
</dbReference>
<reference evidence="7" key="1">
    <citation type="journal article" date="2019" name="Int. J. Syst. Evol. Microbiol.">
        <title>The Global Catalogue of Microorganisms (GCM) 10K type strain sequencing project: providing services to taxonomists for standard genome sequencing and annotation.</title>
        <authorList>
            <consortium name="The Broad Institute Genomics Platform"/>
            <consortium name="The Broad Institute Genome Sequencing Center for Infectious Disease"/>
            <person name="Wu L."/>
            <person name="Ma J."/>
        </authorList>
    </citation>
    <scope>NUCLEOTIDE SEQUENCE [LARGE SCALE GENOMIC DNA]</scope>
    <source>
        <strain evidence="7">CGMCC 4.7131</strain>
    </source>
</reference>
<dbReference type="EC" id="6.3.5.4" evidence="2"/>
<dbReference type="Gene3D" id="3.40.50.620">
    <property type="entry name" value="HUPs"/>
    <property type="match status" value="2"/>
</dbReference>
<dbReference type="InterPro" id="IPR001962">
    <property type="entry name" value="Asn_synthase"/>
</dbReference>
<sequence>MGFVVLEDNEDGAALADRVLGPMGSRIIPYDSGRPWLVGNWSEDELTLVDAGPRRIALVGHSRMDPALARRVLARASSLRDMDQLVRTLPGSFHFLAVLDGRVRAQGSLSTARQISYARIGARVVACDSPRPLAELAGAGLDEDVLALRMLTPAAPWPLRNRSVWSGVEQLPVGSWLEMGQGHSRPVRWWDPPAADKPLAEAARAVREALRDSVAVRARATGTISADLSGGMDSTSLCFLAADAGGELLTHHWQPLDDGNDDGFWAERAARHLPDARHLSTPRGSPWFVAATGRQESALGRAEAPLTWFRNHTQMASLAGRVAAEGSTVHLIGVGGDELFSTLPTQLWTLFHRRPLTSLPLLHRIRVGNRWRLPSMVRGLTDRTTFAQWLDSAARSIDGPPDRSSEIPLGWNAGVRMPPWATQEAVGIVRRLLRETASADPQPLDPVRDRHQLLEVVALAGCAVRELNSLPSETGVRWEAPFLDDRVLEAVLSLRIEDRVLRGRYKPLLATAMRGVVPSDILERRSKGEFSAEIYDGLRQNRGGLLELCESSRLARRGLVDPAVLRTRLLTPGPLARQLGVFEPTLAVEAWLRALGAHHEQHPLPAGEPQ</sequence>
<evidence type="ECO:0000313" key="7">
    <source>
        <dbReference type="Proteomes" id="UP001596035"/>
    </source>
</evidence>
<accession>A0ABW0DMP1</accession>
<dbReference type="EMBL" id="JBHSKN010000002">
    <property type="protein sequence ID" value="MFC5238772.1"/>
    <property type="molecule type" value="Genomic_DNA"/>
</dbReference>
<evidence type="ECO:0000259" key="5">
    <source>
        <dbReference type="Pfam" id="PF00733"/>
    </source>
</evidence>
<comment type="catalytic activity">
    <reaction evidence="4">
        <text>L-aspartate + L-glutamine + ATP + H2O = L-asparagine + L-glutamate + AMP + diphosphate + H(+)</text>
        <dbReference type="Rhea" id="RHEA:12228"/>
        <dbReference type="ChEBI" id="CHEBI:15377"/>
        <dbReference type="ChEBI" id="CHEBI:15378"/>
        <dbReference type="ChEBI" id="CHEBI:29985"/>
        <dbReference type="ChEBI" id="CHEBI:29991"/>
        <dbReference type="ChEBI" id="CHEBI:30616"/>
        <dbReference type="ChEBI" id="CHEBI:33019"/>
        <dbReference type="ChEBI" id="CHEBI:58048"/>
        <dbReference type="ChEBI" id="CHEBI:58359"/>
        <dbReference type="ChEBI" id="CHEBI:456215"/>
        <dbReference type="EC" id="6.3.5.4"/>
    </reaction>
</comment>
<dbReference type="PANTHER" id="PTHR43284:SF1">
    <property type="entry name" value="ASPARAGINE SYNTHETASE"/>
    <property type="match status" value="1"/>
</dbReference>
<keyword evidence="7" id="KW-1185">Reference proteome</keyword>
<dbReference type="Proteomes" id="UP001596035">
    <property type="component" value="Unassembled WGS sequence"/>
</dbReference>
<evidence type="ECO:0000313" key="6">
    <source>
        <dbReference type="EMBL" id="MFC5238772.1"/>
    </source>
</evidence>
<gene>
    <name evidence="6" type="ORF">ACFPWV_02350</name>
</gene>
<evidence type="ECO:0000256" key="2">
    <source>
        <dbReference type="ARBA" id="ARBA00012737"/>
    </source>
</evidence>
<dbReference type="RefSeq" id="WP_344569288.1">
    <property type="nucleotide sequence ID" value="NZ_BAAATG010000060.1"/>
</dbReference>
<protein>
    <recommendedName>
        <fullName evidence="2">asparagine synthase (glutamine-hydrolyzing)</fullName>
        <ecNumber evidence="2">6.3.5.4</ecNumber>
    </recommendedName>
</protein>
<organism evidence="6 7">
    <name type="scientific">Streptomyces atrovirens</name>
    <dbReference type="NCBI Taxonomy" id="285556"/>
    <lineage>
        <taxon>Bacteria</taxon>
        <taxon>Bacillati</taxon>
        <taxon>Actinomycetota</taxon>
        <taxon>Actinomycetes</taxon>
        <taxon>Kitasatosporales</taxon>
        <taxon>Streptomycetaceae</taxon>
        <taxon>Streptomyces</taxon>
    </lineage>
</organism>
<evidence type="ECO:0000256" key="1">
    <source>
        <dbReference type="ARBA" id="ARBA00005187"/>
    </source>
</evidence>
<proteinExistence type="predicted"/>
<comment type="pathway">
    <text evidence="1">Amino-acid biosynthesis; L-asparagine biosynthesis; L-asparagine from L-aspartate (L-Gln route): step 1/1.</text>
</comment>
<dbReference type="Pfam" id="PF00733">
    <property type="entry name" value="Asn_synthase"/>
    <property type="match status" value="1"/>
</dbReference>
<dbReference type="InterPro" id="IPR051786">
    <property type="entry name" value="ASN_synthetase/amidase"/>
</dbReference>
<comment type="caution">
    <text evidence="6">The sequence shown here is derived from an EMBL/GenBank/DDBJ whole genome shotgun (WGS) entry which is preliminary data.</text>
</comment>
<evidence type="ECO:0000256" key="4">
    <source>
        <dbReference type="ARBA" id="ARBA00048741"/>
    </source>
</evidence>
<keyword evidence="3" id="KW-0061">Asparagine biosynthesis</keyword>
<dbReference type="PANTHER" id="PTHR43284">
    <property type="entry name" value="ASPARAGINE SYNTHETASE (GLUTAMINE-HYDROLYZING)"/>
    <property type="match status" value="1"/>
</dbReference>
<evidence type="ECO:0000256" key="3">
    <source>
        <dbReference type="ARBA" id="ARBA00022888"/>
    </source>
</evidence>
<feature type="domain" description="Asparagine synthetase" evidence="5">
    <location>
        <begin position="206"/>
        <end position="593"/>
    </location>
</feature>
<dbReference type="SUPFAM" id="SSF52402">
    <property type="entry name" value="Adenine nucleotide alpha hydrolases-like"/>
    <property type="match status" value="1"/>
</dbReference>
<keyword evidence="3" id="KW-0028">Amino-acid biosynthesis</keyword>